<evidence type="ECO:0000313" key="3">
    <source>
        <dbReference type="EMBL" id="KAK3371707.1"/>
    </source>
</evidence>
<evidence type="ECO:0000256" key="1">
    <source>
        <dbReference type="SAM" id="MobiDB-lite"/>
    </source>
</evidence>
<accession>A0AAE0K8W2</accession>
<feature type="compositionally biased region" description="Polar residues" evidence="1">
    <location>
        <begin position="172"/>
        <end position="181"/>
    </location>
</feature>
<protein>
    <submittedName>
        <fullName evidence="3">Uncharacterized protein</fullName>
    </submittedName>
</protein>
<feature type="transmembrane region" description="Helical" evidence="2">
    <location>
        <begin position="124"/>
        <end position="144"/>
    </location>
</feature>
<evidence type="ECO:0000256" key="2">
    <source>
        <dbReference type="SAM" id="Phobius"/>
    </source>
</evidence>
<proteinExistence type="predicted"/>
<evidence type="ECO:0000313" key="4">
    <source>
        <dbReference type="Proteomes" id="UP001287356"/>
    </source>
</evidence>
<reference evidence="3" key="2">
    <citation type="submission" date="2023-06" db="EMBL/GenBank/DDBJ databases">
        <authorList>
            <consortium name="Lawrence Berkeley National Laboratory"/>
            <person name="Haridas S."/>
            <person name="Hensen N."/>
            <person name="Bonometti L."/>
            <person name="Westerberg I."/>
            <person name="Brannstrom I.O."/>
            <person name="Guillou S."/>
            <person name="Cros-Aarteil S."/>
            <person name="Calhoun S."/>
            <person name="Kuo A."/>
            <person name="Mondo S."/>
            <person name="Pangilinan J."/>
            <person name="Riley R."/>
            <person name="Labutti K."/>
            <person name="Andreopoulos B."/>
            <person name="Lipzen A."/>
            <person name="Chen C."/>
            <person name="Yanf M."/>
            <person name="Daum C."/>
            <person name="Ng V."/>
            <person name="Clum A."/>
            <person name="Steindorff A."/>
            <person name="Ohm R."/>
            <person name="Martin F."/>
            <person name="Silar P."/>
            <person name="Natvig D."/>
            <person name="Lalanne C."/>
            <person name="Gautier V."/>
            <person name="Ament-Velasquez S.L."/>
            <person name="Kruys A."/>
            <person name="Hutchinson M.I."/>
            <person name="Powell A.J."/>
            <person name="Barry K."/>
            <person name="Miller A.N."/>
            <person name="Grigoriev I.V."/>
            <person name="Debuchy R."/>
            <person name="Gladieux P."/>
            <person name="Thoren M.H."/>
            <person name="Johannesson H."/>
        </authorList>
    </citation>
    <scope>NUCLEOTIDE SEQUENCE</scope>
    <source>
        <strain evidence="3">CBS 958.72</strain>
    </source>
</reference>
<keyword evidence="2" id="KW-0472">Membrane</keyword>
<dbReference type="EMBL" id="JAULSN010000005">
    <property type="protein sequence ID" value="KAK3371707.1"/>
    <property type="molecule type" value="Genomic_DNA"/>
</dbReference>
<organism evidence="3 4">
    <name type="scientific">Lasiosphaeria ovina</name>
    <dbReference type="NCBI Taxonomy" id="92902"/>
    <lineage>
        <taxon>Eukaryota</taxon>
        <taxon>Fungi</taxon>
        <taxon>Dikarya</taxon>
        <taxon>Ascomycota</taxon>
        <taxon>Pezizomycotina</taxon>
        <taxon>Sordariomycetes</taxon>
        <taxon>Sordariomycetidae</taxon>
        <taxon>Sordariales</taxon>
        <taxon>Lasiosphaeriaceae</taxon>
        <taxon>Lasiosphaeria</taxon>
    </lineage>
</organism>
<dbReference type="Proteomes" id="UP001287356">
    <property type="component" value="Unassembled WGS sequence"/>
</dbReference>
<name>A0AAE0K8W2_9PEZI</name>
<keyword evidence="4" id="KW-1185">Reference proteome</keyword>
<comment type="caution">
    <text evidence="3">The sequence shown here is derived from an EMBL/GenBank/DDBJ whole genome shotgun (WGS) entry which is preliminary data.</text>
</comment>
<reference evidence="3" key="1">
    <citation type="journal article" date="2023" name="Mol. Phylogenet. Evol.">
        <title>Genome-scale phylogeny and comparative genomics of the fungal order Sordariales.</title>
        <authorList>
            <person name="Hensen N."/>
            <person name="Bonometti L."/>
            <person name="Westerberg I."/>
            <person name="Brannstrom I.O."/>
            <person name="Guillou S."/>
            <person name="Cros-Aarteil S."/>
            <person name="Calhoun S."/>
            <person name="Haridas S."/>
            <person name="Kuo A."/>
            <person name="Mondo S."/>
            <person name="Pangilinan J."/>
            <person name="Riley R."/>
            <person name="LaButti K."/>
            <person name="Andreopoulos B."/>
            <person name="Lipzen A."/>
            <person name="Chen C."/>
            <person name="Yan M."/>
            <person name="Daum C."/>
            <person name="Ng V."/>
            <person name="Clum A."/>
            <person name="Steindorff A."/>
            <person name="Ohm R.A."/>
            <person name="Martin F."/>
            <person name="Silar P."/>
            <person name="Natvig D.O."/>
            <person name="Lalanne C."/>
            <person name="Gautier V."/>
            <person name="Ament-Velasquez S.L."/>
            <person name="Kruys A."/>
            <person name="Hutchinson M.I."/>
            <person name="Powell A.J."/>
            <person name="Barry K."/>
            <person name="Miller A.N."/>
            <person name="Grigoriev I.V."/>
            <person name="Debuchy R."/>
            <person name="Gladieux P."/>
            <person name="Hiltunen Thoren M."/>
            <person name="Johannesson H."/>
        </authorList>
    </citation>
    <scope>NUCLEOTIDE SEQUENCE</scope>
    <source>
        <strain evidence="3">CBS 958.72</strain>
    </source>
</reference>
<feature type="transmembrane region" description="Helical" evidence="2">
    <location>
        <begin position="45"/>
        <end position="67"/>
    </location>
</feature>
<keyword evidence="2" id="KW-0812">Transmembrane</keyword>
<feature type="region of interest" description="Disordered" evidence="1">
    <location>
        <begin position="156"/>
        <end position="181"/>
    </location>
</feature>
<sequence length="181" mass="20273">MPDGDLTGQVLLTRAWLFQLVAAVPIFLALGWWVFDSFFWSWNSIYTLCSALFNCLFAGGIVFVILVQRQLPGASKSLTSYFEIGKSVLATAMWIWLLCDAVYHPRHYSYYPPDVEKEYQKRRIVFSAIALVIPIVIFYPTAIYTTYLTRKADELPGSARGADGGSERGEGSNEQTPLLGA</sequence>
<keyword evidence="2" id="KW-1133">Transmembrane helix</keyword>
<feature type="transmembrane region" description="Helical" evidence="2">
    <location>
        <begin position="88"/>
        <end position="104"/>
    </location>
</feature>
<gene>
    <name evidence="3" type="ORF">B0T24DRAFT_334199</name>
</gene>
<dbReference type="AlphaFoldDB" id="A0AAE0K8W2"/>
<feature type="transmembrane region" description="Helical" evidence="2">
    <location>
        <begin position="12"/>
        <end position="33"/>
    </location>
</feature>